<feature type="domain" description="PiggyBac transposable element-derived protein" evidence="2">
    <location>
        <begin position="108"/>
        <end position="461"/>
    </location>
</feature>
<dbReference type="AlphaFoldDB" id="A0A4S2JMX9"/>
<evidence type="ECO:0000256" key="1">
    <source>
        <dbReference type="SAM" id="MobiDB-lite"/>
    </source>
</evidence>
<proteinExistence type="predicted"/>
<dbReference type="STRING" id="300112.A0A4S2JMX9"/>
<dbReference type="InterPro" id="IPR029526">
    <property type="entry name" value="PGBD"/>
</dbReference>
<dbReference type="Proteomes" id="UP000310200">
    <property type="component" value="Unassembled WGS sequence"/>
</dbReference>
<accession>A0A4S2JMX9</accession>
<sequence length="611" mass="70569">MAGRYNLRPISALAETLRATEREQASDIPSEEEDHAVEFSGSESEEDADEISEQPDEGNSRKRSNPSIIHGKDGHRWYTTPQQRSQSRQNTPVSYLPGPVGEARRASTPLQMWSLLFPDSLIEKIVRHTNEEIRRYRDSLEIDDDQDRTYSEVGIVEIKAYIGLLYFSGLQKTSHTNLEDLWNPEYGSIMYRSTMSCNRFSVISRNLRFDDKTTRAERRETDKFAPIRELWEQFISNCTKYYNPASYCTIDEQLVSFRGRCPFKVYNGAKPDKYGIKIVMLNDSRTFYMFSAEPYVGRVTTEKGESVPSYYIRKLSQPLHGTKRNITCDNWFSSIPIFEKMLTEHSITMVGTLRKNKREIPGHFRSAGPVPSSKFAFDGRMTLVAHTPKRNKIVILLSTFHDCATINQETQKMEIIHFYNTTKGGTDSFDQMCHEYSTARKTLRWPMRIWLAMLDQGGINALILYNSNANLEAFNRRKFLKNLIKALVEPHLRARLQLPNFRRELRFNIHTILGQGERPMKQVGQKKRARCGLCPRAQDRKAQMYCEMCHRAACEDHRVIFCCDYVSDISTRHESGRVNNEKENGIRVVPTGEIFDGNEIALVALIDRDIP</sequence>
<dbReference type="Pfam" id="PF13843">
    <property type="entry name" value="DDE_Tnp_1_7"/>
    <property type="match status" value="1"/>
</dbReference>
<feature type="compositionally biased region" description="Polar residues" evidence="1">
    <location>
        <begin position="79"/>
        <end position="93"/>
    </location>
</feature>
<organism evidence="3 4">
    <name type="scientific">Temnothorax longispinosus</name>
    <dbReference type="NCBI Taxonomy" id="300112"/>
    <lineage>
        <taxon>Eukaryota</taxon>
        <taxon>Metazoa</taxon>
        <taxon>Ecdysozoa</taxon>
        <taxon>Arthropoda</taxon>
        <taxon>Hexapoda</taxon>
        <taxon>Insecta</taxon>
        <taxon>Pterygota</taxon>
        <taxon>Neoptera</taxon>
        <taxon>Endopterygota</taxon>
        <taxon>Hymenoptera</taxon>
        <taxon>Apocrita</taxon>
        <taxon>Aculeata</taxon>
        <taxon>Formicoidea</taxon>
        <taxon>Formicidae</taxon>
        <taxon>Myrmicinae</taxon>
        <taxon>Temnothorax</taxon>
    </lineage>
</organism>
<protein>
    <submittedName>
        <fullName evidence="3">Putative transposase</fullName>
    </submittedName>
</protein>
<feature type="compositionally biased region" description="Acidic residues" evidence="1">
    <location>
        <begin position="43"/>
        <end position="56"/>
    </location>
</feature>
<comment type="caution">
    <text evidence="3">The sequence shown here is derived from an EMBL/GenBank/DDBJ whole genome shotgun (WGS) entry which is preliminary data.</text>
</comment>
<dbReference type="PANTHER" id="PTHR46599">
    <property type="entry name" value="PIGGYBAC TRANSPOSABLE ELEMENT-DERIVED PROTEIN 4"/>
    <property type="match status" value="1"/>
</dbReference>
<keyword evidence="4" id="KW-1185">Reference proteome</keyword>
<evidence type="ECO:0000259" key="2">
    <source>
        <dbReference type="Pfam" id="PF13843"/>
    </source>
</evidence>
<evidence type="ECO:0000313" key="4">
    <source>
        <dbReference type="Proteomes" id="UP000310200"/>
    </source>
</evidence>
<dbReference type="PANTHER" id="PTHR46599:SF6">
    <property type="entry name" value="DUAL SPECIFICITY PHOSPHATASE 26"/>
    <property type="match status" value="1"/>
</dbReference>
<dbReference type="EMBL" id="QBLH01003535">
    <property type="protein sequence ID" value="TGZ37512.1"/>
    <property type="molecule type" value="Genomic_DNA"/>
</dbReference>
<reference evidence="3 4" key="1">
    <citation type="journal article" date="2019" name="Philos. Trans. R. Soc. Lond., B, Biol. Sci.">
        <title>Ant behaviour and brain gene expression of defending hosts depend on the ecological success of the intruding social parasite.</title>
        <authorList>
            <person name="Kaur R."/>
            <person name="Stoldt M."/>
            <person name="Jongepier E."/>
            <person name="Feldmeyer B."/>
            <person name="Menzel F."/>
            <person name="Bornberg-Bauer E."/>
            <person name="Foitzik S."/>
        </authorList>
    </citation>
    <scope>NUCLEOTIDE SEQUENCE [LARGE SCALE GENOMIC DNA]</scope>
    <source>
        <tissue evidence="3">Whole body</tissue>
    </source>
</reference>
<gene>
    <name evidence="3" type="ORF">DBV15_04634</name>
</gene>
<evidence type="ECO:0000313" key="3">
    <source>
        <dbReference type="EMBL" id="TGZ37512.1"/>
    </source>
</evidence>
<feature type="region of interest" description="Disordered" evidence="1">
    <location>
        <begin position="16"/>
        <end position="101"/>
    </location>
</feature>
<name>A0A4S2JMX9_9HYME</name>